<dbReference type="Pfam" id="PF12833">
    <property type="entry name" value="HTH_18"/>
    <property type="match status" value="1"/>
</dbReference>
<keyword evidence="3" id="KW-0804">Transcription</keyword>
<gene>
    <name evidence="5" type="ORF">ACFPFM_40680</name>
</gene>
<dbReference type="PROSITE" id="PS01124">
    <property type="entry name" value="HTH_ARAC_FAMILY_2"/>
    <property type="match status" value="1"/>
</dbReference>
<evidence type="ECO:0000256" key="1">
    <source>
        <dbReference type="ARBA" id="ARBA00023015"/>
    </source>
</evidence>
<evidence type="ECO:0000313" key="5">
    <source>
        <dbReference type="EMBL" id="MFC5060065.1"/>
    </source>
</evidence>
<dbReference type="InterPro" id="IPR050204">
    <property type="entry name" value="AraC_XylS_family_regulators"/>
</dbReference>
<dbReference type="SMART" id="SM00342">
    <property type="entry name" value="HTH_ARAC"/>
    <property type="match status" value="1"/>
</dbReference>
<evidence type="ECO:0000256" key="3">
    <source>
        <dbReference type="ARBA" id="ARBA00023163"/>
    </source>
</evidence>
<dbReference type="EMBL" id="JBHSJB010000052">
    <property type="protein sequence ID" value="MFC5060065.1"/>
    <property type="molecule type" value="Genomic_DNA"/>
</dbReference>
<feature type="domain" description="HTH araC/xylS-type" evidence="4">
    <location>
        <begin position="152"/>
        <end position="232"/>
    </location>
</feature>
<comment type="caution">
    <text evidence="5">The sequence shown here is derived from an EMBL/GenBank/DDBJ whole genome shotgun (WGS) entry which is preliminary data.</text>
</comment>
<keyword evidence="1" id="KW-0805">Transcription regulation</keyword>
<organism evidence="5 6">
    <name type="scientific">Saccharothrix xinjiangensis</name>
    <dbReference type="NCBI Taxonomy" id="204798"/>
    <lineage>
        <taxon>Bacteria</taxon>
        <taxon>Bacillati</taxon>
        <taxon>Actinomycetota</taxon>
        <taxon>Actinomycetes</taxon>
        <taxon>Pseudonocardiales</taxon>
        <taxon>Pseudonocardiaceae</taxon>
        <taxon>Saccharothrix</taxon>
    </lineage>
</organism>
<evidence type="ECO:0000313" key="6">
    <source>
        <dbReference type="Proteomes" id="UP001595833"/>
    </source>
</evidence>
<dbReference type="Proteomes" id="UP001595833">
    <property type="component" value="Unassembled WGS sequence"/>
</dbReference>
<name>A0ABV9YBG3_9PSEU</name>
<sequence>MDERLRPWVTGIASRTFADDTYVQAPDTATTIVLCSASEGMHVVGPRDTARYYAARGGTGARRTAVRLTPGRAQALLDVPVDELVDRVVPLGELWAGVGGGAAGGGWGGAGGGGSRDAAALVSVVLERVASVDPGPSELVLAAARLLRVRGVAETARALHVSERQLRTVFTRAVGLSPKRFARVDRVRRVVARGGHGGWARVAAELGYFDQAHLIAEFRAVMGVPPGAYLKGDLPAATFC</sequence>
<dbReference type="PANTHER" id="PTHR46796:SF15">
    <property type="entry name" value="BLL1074 PROTEIN"/>
    <property type="match status" value="1"/>
</dbReference>
<proteinExistence type="predicted"/>
<evidence type="ECO:0000256" key="2">
    <source>
        <dbReference type="ARBA" id="ARBA00023125"/>
    </source>
</evidence>
<reference evidence="6" key="1">
    <citation type="journal article" date="2019" name="Int. J. Syst. Evol. Microbiol.">
        <title>The Global Catalogue of Microorganisms (GCM) 10K type strain sequencing project: providing services to taxonomists for standard genome sequencing and annotation.</title>
        <authorList>
            <consortium name="The Broad Institute Genomics Platform"/>
            <consortium name="The Broad Institute Genome Sequencing Center for Infectious Disease"/>
            <person name="Wu L."/>
            <person name="Ma J."/>
        </authorList>
    </citation>
    <scope>NUCLEOTIDE SEQUENCE [LARGE SCALE GENOMIC DNA]</scope>
    <source>
        <strain evidence="6">KCTC 12848</strain>
    </source>
</reference>
<evidence type="ECO:0000259" key="4">
    <source>
        <dbReference type="PROSITE" id="PS01124"/>
    </source>
</evidence>
<keyword evidence="2" id="KW-0238">DNA-binding</keyword>
<dbReference type="Gene3D" id="1.10.10.60">
    <property type="entry name" value="Homeodomain-like"/>
    <property type="match status" value="1"/>
</dbReference>
<protein>
    <submittedName>
        <fullName evidence="5">Helix-turn-helix domain-containing protein</fullName>
    </submittedName>
</protein>
<keyword evidence="6" id="KW-1185">Reference proteome</keyword>
<accession>A0ABV9YBG3</accession>
<dbReference type="PANTHER" id="PTHR46796">
    <property type="entry name" value="HTH-TYPE TRANSCRIPTIONAL ACTIVATOR RHAS-RELATED"/>
    <property type="match status" value="1"/>
</dbReference>
<dbReference type="RefSeq" id="WP_344040258.1">
    <property type="nucleotide sequence ID" value="NZ_BAAAKE010000021.1"/>
</dbReference>
<dbReference type="InterPro" id="IPR018060">
    <property type="entry name" value="HTH_AraC"/>
</dbReference>